<accession>A0A1M6AG73</accession>
<dbReference type="Proteomes" id="UP000184608">
    <property type="component" value="Unassembled WGS sequence"/>
</dbReference>
<reference evidence="3 4" key="1">
    <citation type="submission" date="2016-11" db="EMBL/GenBank/DDBJ databases">
        <authorList>
            <person name="Jaros S."/>
            <person name="Januszkiewicz K."/>
            <person name="Wedrychowicz H."/>
        </authorList>
    </citation>
    <scope>NUCLEOTIDE SEQUENCE [LARGE SCALE GENOMIC DNA]</scope>
    <source>
        <strain evidence="3 4">CECT 7868</strain>
    </source>
</reference>
<evidence type="ECO:0000259" key="2">
    <source>
        <dbReference type="Pfam" id="PF15635"/>
    </source>
</evidence>
<evidence type="ECO:0000313" key="3">
    <source>
        <dbReference type="EMBL" id="SHI35223.1"/>
    </source>
</evidence>
<dbReference type="AlphaFoldDB" id="A0A1M6AG73"/>
<dbReference type="CDD" id="cd14740">
    <property type="entry name" value="PAAR_4"/>
    <property type="match status" value="1"/>
</dbReference>
<name>A0A1M6AG73_9VIBR</name>
<proteinExistence type="predicted"/>
<dbReference type="InterPro" id="IPR028917">
    <property type="entry name" value="Tox-GHH2_domain"/>
</dbReference>
<evidence type="ECO:0000256" key="1">
    <source>
        <dbReference type="SAM" id="MobiDB-lite"/>
    </source>
</evidence>
<gene>
    <name evidence="3" type="ORF">VA7868_03564</name>
</gene>
<dbReference type="RefSeq" id="WP_073605163.1">
    <property type="nucleotide sequence ID" value="NZ_FQXZ01000039.1"/>
</dbReference>
<feature type="domain" description="Tox-GHH2" evidence="2">
    <location>
        <begin position="407"/>
        <end position="507"/>
    </location>
</feature>
<dbReference type="Pfam" id="PF13665">
    <property type="entry name" value="Tox-PAAR-like"/>
    <property type="match status" value="1"/>
</dbReference>
<dbReference type="Pfam" id="PF15635">
    <property type="entry name" value="Tox-GHH2"/>
    <property type="match status" value="1"/>
</dbReference>
<protein>
    <recommendedName>
        <fullName evidence="2">Tox-GHH2 domain-containing protein</fullName>
    </recommendedName>
</protein>
<sequence length="538" mass="58722">MANTVFANGLEVSCKISGGNSVAAFPDPCWSPPSPPAGPVVIPYANTAYAKDLANGTTSVLIGGKPVARKDQSYLSTSTGNEAATRSFAQGVTTGTIKGKAYYTSWSMNVMVEGLNVPRHTDLMTHNHGSQPGNTGGWAYVSKADKTDDCRKDIERVEKKCGVDEKENKKFRDKQKRRNKLRLKRGKNEKEIRNLTWKDKHCKALAIKPGIESLKKAEKDFKAELNAAKNDFWDVSEKATKELMTNAAESYTTRSITRYLEGLSCTILGPEATVACETAATLHNIVDSACTVVSTGYDLWEKRDIAKELMGKVGEIKGYLSKIKDMRDVLTGDKKEQAYKDIVEKLKDVANDMSIAATADPCTRAKRCQLVPYKNLGKQGRAGNTTKAKNSSLFGMMFGDQRGCCSGQTGHHLVPDAWAKNGCDASKYNENAAPVVCVEGVSHSIGSHGTIHDALDDIVIDFYEKNKEEATVSINKAINMASDAHRNSFGLISDCNEQCIKAQLRSYYKNCGCGQLKPSTKSEENTGVPDYQESGGER</sequence>
<dbReference type="STRING" id="1216006.VA7868_03564"/>
<keyword evidence="4" id="KW-1185">Reference proteome</keyword>
<organism evidence="3 4">
    <name type="scientific">Vibrio aerogenes CECT 7868</name>
    <dbReference type="NCBI Taxonomy" id="1216006"/>
    <lineage>
        <taxon>Bacteria</taxon>
        <taxon>Pseudomonadati</taxon>
        <taxon>Pseudomonadota</taxon>
        <taxon>Gammaproteobacteria</taxon>
        <taxon>Vibrionales</taxon>
        <taxon>Vibrionaceae</taxon>
        <taxon>Vibrio</taxon>
    </lineage>
</organism>
<feature type="region of interest" description="Disordered" evidence="1">
    <location>
        <begin position="519"/>
        <end position="538"/>
    </location>
</feature>
<evidence type="ECO:0000313" key="4">
    <source>
        <dbReference type="Proteomes" id="UP000184608"/>
    </source>
</evidence>
<dbReference type="EMBL" id="FQXZ01000039">
    <property type="protein sequence ID" value="SHI35223.1"/>
    <property type="molecule type" value="Genomic_DNA"/>
</dbReference>